<dbReference type="PANTHER" id="PTHR21506">
    <property type="entry name" value="COMPONENT OF OLIGOMERIC GOLGI COMPLEX 6"/>
    <property type="match status" value="1"/>
</dbReference>
<dbReference type="SMART" id="SM01087">
    <property type="entry name" value="COG6"/>
    <property type="match status" value="1"/>
</dbReference>
<dbReference type="InterPro" id="IPR010490">
    <property type="entry name" value="COG6"/>
</dbReference>
<dbReference type="GO" id="GO:0000139">
    <property type="term" value="C:Golgi membrane"/>
    <property type="evidence" value="ECO:0007669"/>
    <property type="project" value="UniProtKB-SubCell"/>
</dbReference>
<evidence type="ECO:0000256" key="2">
    <source>
        <dbReference type="ARBA" id="ARBA00011023"/>
    </source>
</evidence>
<feature type="region of interest" description="Disordered" evidence="11">
    <location>
        <begin position="363"/>
        <end position="393"/>
    </location>
</feature>
<keyword evidence="6 10" id="KW-0333">Golgi apparatus</keyword>
<evidence type="ECO:0000256" key="11">
    <source>
        <dbReference type="SAM" id="MobiDB-lite"/>
    </source>
</evidence>
<gene>
    <name evidence="14" type="ORF">BDY21DRAFT_421529</name>
</gene>
<keyword evidence="5 10" id="KW-0653">Protein transport</keyword>
<dbReference type="AlphaFoldDB" id="A0A6A6P2A1"/>
<feature type="domain" description="Conserved Oligomeric Golgi complex subunit 6 C-terminal" evidence="13">
    <location>
        <begin position="485"/>
        <end position="780"/>
    </location>
</feature>
<comment type="similarity">
    <text evidence="2 10">Belongs to the COG6 family.</text>
</comment>
<keyword evidence="7 10" id="KW-0472">Membrane</keyword>
<comment type="function">
    <text evidence="9">Acts as a component of the peripheral membrane COG complex that is involved in intra-Golgi protein trafficking. COG is located at the cis-Golgi, and regulates tethering of retrograde intra-Golgi vesicles and possibly a number of other membrane trafficking events.</text>
</comment>
<feature type="domain" description="Conserved oligomeric complex COG6 N-terminal" evidence="12">
    <location>
        <begin position="56"/>
        <end position="169"/>
    </location>
</feature>
<feature type="compositionally biased region" description="Polar residues" evidence="11">
    <location>
        <begin position="13"/>
        <end position="27"/>
    </location>
</feature>
<dbReference type="GO" id="GO:0015031">
    <property type="term" value="P:protein transport"/>
    <property type="evidence" value="ECO:0007669"/>
    <property type="project" value="UniProtKB-KW"/>
</dbReference>
<dbReference type="Pfam" id="PF20653">
    <property type="entry name" value="COG6_C"/>
    <property type="match status" value="2"/>
</dbReference>
<evidence type="ECO:0000256" key="1">
    <source>
        <dbReference type="ARBA" id="ARBA00004395"/>
    </source>
</evidence>
<dbReference type="GO" id="GO:0006891">
    <property type="term" value="P:intra-Golgi vesicle-mediated transport"/>
    <property type="evidence" value="ECO:0007669"/>
    <property type="project" value="UniProtKB-UniRule"/>
</dbReference>
<comment type="subcellular location">
    <subcellularLocation>
        <location evidence="1 10">Golgi apparatus membrane</location>
        <topology evidence="1 10">Peripheral membrane protein</topology>
    </subcellularLocation>
</comment>
<evidence type="ECO:0000256" key="7">
    <source>
        <dbReference type="ARBA" id="ARBA00023136"/>
    </source>
</evidence>
<dbReference type="Pfam" id="PF06419">
    <property type="entry name" value="COG6_N"/>
    <property type="match status" value="1"/>
</dbReference>
<organism evidence="14 15">
    <name type="scientific">Lineolata rhizophorae</name>
    <dbReference type="NCBI Taxonomy" id="578093"/>
    <lineage>
        <taxon>Eukaryota</taxon>
        <taxon>Fungi</taxon>
        <taxon>Dikarya</taxon>
        <taxon>Ascomycota</taxon>
        <taxon>Pezizomycotina</taxon>
        <taxon>Dothideomycetes</taxon>
        <taxon>Dothideomycetes incertae sedis</taxon>
        <taxon>Lineolatales</taxon>
        <taxon>Lineolataceae</taxon>
        <taxon>Lineolata</taxon>
    </lineage>
</organism>
<keyword evidence="15" id="KW-1185">Reference proteome</keyword>
<feature type="compositionally biased region" description="Polar residues" evidence="11">
    <location>
        <begin position="456"/>
        <end position="465"/>
    </location>
</feature>
<evidence type="ECO:0000256" key="10">
    <source>
        <dbReference type="RuleBase" id="RU365075"/>
    </source>
</evidence>
<evidence type="ECO:0000256" key="6">
    <source>
        <dbReference type="ARBA" id="ARBA00023034"/>
    </source>
</evidence>
<feature type="compositionally biased region" description="Low complexity" evidence="11">
    <location>
        <begin position="472"/>
        <end position="483"/>
    </location>
</feature>
<evidence type="ECO:0000259" key="13">
    <source>
        <dbReference type="Pfam" id="PF20653"/>
    </source>
</evidence>
<dbReference type="GO" id="GO:0017119">
    <property type="term" value="C:Golgi transport complex"/>
    <property type="evidence" value="ECO:0007669"/>
    <property type="project" value="UniProtKB-UniRule"/>
</dbReference>
<evidence type="ECO:0000313" key="14">
    <source>
        <dbReference type="EMBL" id="KAF2457573.1"/>
    </source>
</evidence>
<protein>
    <recommendedName>
        <fullName evidence="3 10">Conserved oligomeric Golgi complex subunit 6</fullName>
        <shortName evidence="10">COG complex subunit 6</shortName>
    </recommendedName>
    <alternativeName>
        <fullName evidence="8 10">Component of oligomeric Golgi complex 6</fullName>
    </alternativeName>
</protein>
<evidence type="ECO:0000256" key="3">
    <source>
        <dbReference type="ARBA" id="ARBA00020973"/>
    </source>
</evidence>
<dbReference type="InterPro" id="IPR048369">
    <property type="entry name" value="COG6_C"/>
</dbReference>
<proteinExistence type="inferred from homology"/>
<evidence type="ECO:0000256" key="8">
    <source>
        <dbReference type="ARBA" id="ARBA00031348"/>
    </source>
</evidence>
<accession>A0A6A6P2A1</accession>
<keyword evidence="4 10" id="KW-0813">Transport</keyword>
<feature type="domain" description="Conserved Oligomeric Golgi complex subunit 6 C-terminal" evidence="13">
    <location>
        <begin position="200"/>
        <end position="452"/>
    </location>
</feature>
<dbReference type="EMBL" id="MU001680">
    <property type="protein sequence ID" value="KAF2457573.1"/>
    <property type="molecule type" value="Genomic_DNA"/>
</dbReference>
<name>A0A6A6P2A1_9PEZI</name>
<comment type="function">
    <text evidence="10">Acts as component of the peripheral membrane COG complex that is involved in intra-Golgi protein trafficking. COG is located at the cis-Golgi, and regulates tethering of retrograde intra-Golgi vesicles and possibly a number of other membrane trafficking events.</text>
</comment>
<dbReference type="PANTHER" id="PTHR21506:SF0">
    <property type="entry name" value="CONSERVED OLIGOMERIC GOLGI COMPLEX SUBUNIT 6"/>
    <property type="match status" value="1"/>
</dbReference>
<sequence>MTSSYFSPKEGSPPSSTPLGQPGGTVSRQTALSTRISAVLSASYSDLDIRNALETLDARGIKNTPETRRQLRLDVQREVIQCNGDIVKDFGQVAEQLRRIGTVIDKLNQTFADLRSHVNAADSATVPVLSESSTQLAQKSQTETKQRLLDAFTAHFTISEPDLVLLTSSAAPVDDAFFAVLARVKRIHADSQILLGAEHQTLGLEILEQSSRHLNAAFQKLFRWVQRELKSSAASAAAGGGGVDLEDNPHIHAGVRRALRVLAERPALFQSCLDFFAEAREHGLSDAFYTALTGAPPGGASSEAEHIATKPIEFHAHDPLRYVGDMLAWAHSATVSEREALEVLFIAEGDEIARGIQAGIESDPWLSRRQQQQERDGEEGTNEGASADSRPPVFDGRRALNELVARDLASVARLLRQRTEQVMQSHGEDATLAYRIANLVSFYRATFGKLIGGAPPSSTLPTDNHNGGDGATAGPAASAPGSPPSILDALASLEASALRHFRTAMRDHVAGVRADLSASTPVWTAAPAPADLAPPDFLDDALETLAALMRSYDGSLATTAAGAGPADAGEDEGFETVLREALDPFVEACAKVEATMPDPLSRNVFGLNCALRVRDVLAGRAFAWRARAERVVAAVDRHVDALRELQFGHMLGAAGAGPLFAALPPQRPGGAAEVDEEELLALLERPEFAPEALARAGQRLDEWLPSGLMDAVERLAGLRDRNIAQRVSEEAAERFCEEFERLEKVMGRVDEMVGRREGLEEREKLRDLLPRTSGEIRVLLS</sequence>
<reference evidence="14" key="1">
    <citation type="journal article" date="2020" name="Stud. Mycol.">
        <title>101 Dothideomycetes genomes: a test case for predicting lifestyles and emergence of pathogens.</title>
        <authorList>
            <person name="Haridas S."/>
            <person name="Albert R."/>
            <person name="Binder M."/>
            <person name="Bloem J."/>
            <person name="Labutti K."/>
            <person name="Salamov A."/>
            <person name="Andreopoulos B."/>
            <person name="Baker S."/>
            <person name="Barry K."/>
            <person name="Bills G."/>
            <person name="Bluhm B."/>
            <person name="Cannon C."/>
            <person name="Castanera R."/>
            <person name="Culley D."/>
            <person name="Daum C."/>
            <person name="Ezra D."/>
            <person name="Gonzalez J."/>
            <person name="Henrissat B."/>
            <person name="Kuo A."/>
            <person name="Liang C."/>
            <person name="Lipzen A."/>
            <person name="Lutzoni F."/>
            <person name="Magnuson J."/>
            <person name="Mondo S."/>
            <person name="Nolan M."/>
            <person name="Ohm R."/>
            <person name="Pangilinan J."/>
            <person name="Park H.-J."/>
            <person name="Ramirez L."/>
            <person name="Alfaro M."/>
            <person name="Sun H."/>
            <person name="Tritt A."/>
            <person name="Yoshinaga Y."/>
            <person name="Zwiers L.-H."/>
            <person name="Turgeon B."/>
            <person name="Goodwin S."/>
            <person name="Spatafora J."/>
            <person name="Crous P."/>
            <person name="Grigoriev I."/>
        </authorList>
    </citation>
    <scope>NUCLEOTIDE SEQUENCE</scope>
    <source>
        <strain evidence="14">ATCC 16933</strain>
    </source>
</reference>
<comment type="subunit">
    <text evidence="10">Component of the conserved oligomeric Golgi complex.</text>
</comment>
<evidence type="ECO:0000259" key="12">
    <source>
        <dbReference type="Pfam" id="PF06419"/>
    </source>
</evidence>
<evidence type="ECO:0000256" key="4">
    <source>
        <dbReference type="ARBA" id="ARBA00022448"/>
    </source>
</evidence>
<evidence type="ECO:0000256" key="9">
    <source>
        <dbReference type="ARBA" id="ARBA00043873"/>
    </source>
</evidence>
<evidence type="ECO:0000256" key="5">
    <source>
        <dbReference type="ARBA" id="ARBA00022927"/>
    </source>
</evidence>
<dbReference type="OrthoDB" id="272987at2759"/>
<dbReference type="InterPro" id="IPR048368">
    <property type="entry name" value="COG6_N"/>
</dbReference>
<evidence type="ECO:0000313" key="15">
    <source>
        <dbReference type="Proteomes" id="UP000799766"/>
    </source>
</evidence>
<dbReference type="Proteomes" id="UP000799766">
    <property type="component" value="Unassembled WGS sequence"/>
</dbReference>
<feature type="region of interest" description="Disordered" evidence="11">
    <location>
        <begin position="456"/>
        <end position="483"/>
    </location>
</feature>
<feature type="region of interest" description="Disordered" evidence="11">
    <location>
        <begin position="1"/>
        <end position="27"/>
    </location>
</feature>